<dbReference type="Gene3D" id="2.120.10.80">
    <property type="entry name" value="Kelch-type beta propeller"/>
    <property type="match status" value="1"/>
</dbReference>
<dbReference type="AlphaFoldDB" id="A0A9P6PXE5"/>
<evidence type="ECO:0000313" key="2">
    <source>
        <dbReference type="Proteomes" id="UP000807716"/>
    </source>
</evidence>
<comment type="caution">
    <text evidence="1">The sequence shown here is derived from an EMBL/GenBank/DDBJ whole genome shotgun (WGS) entry which is preliminary data.</text>
</comment>
<keyword evidence="2" id="KW-1185">Reference proteome</keyword>
<dbReference type="SUPFAM" id="SSF117281">
    <property type="entry name" value="Kelch motif"/>
    <property type="match status" value="1"/>
</dbReference>
<sequence>PVRRAASVQWNNTWYIQGGFYSEFMSSFFSLDLSTNWTTSSPPWKSLPSGSVASHFALVATKDGRIWSVGNGLKQEMFSVFNLSTNGPWQALPAGVPMYTRGLEGHAAVVVPNDDKIYIVGGFSNTTRAVAGSPLTFTTNLISVFQTTEPNAFVQPGPTQAQTGTTSWNDMGWAWLSKKQVALFFGGTRALPGAPVVPLGALQQFVPSKNEWSTMMPKDPKW</sequence>
<evidence type="ECO:0008006" key="3">
    <source>
        <dbReference type="Google" id="ProtNLM"/>
    </source>
</evidence>
<dbReference type="Proteomes" id="UP000807716">
    <property type="component" value="Unassembled WGS sequence"/>
</dbReference>
<gene>
    <name evidence="1" type="ORF">DFQ27_006054</name>
</gene>
<accession>A0A9P6PXE5</accession>
<name>A0A9P6PXE5_9FUNG</name>
<reference evidence="1" key="1">
    <citation type="journal article" date="2020" name="Fungal Divers.">
        <title>Resolving the Mortierellaceae phylogeny through synthesis of multi-gene phylogenetics and phylogenomics.</title>
        <authorList>
            <person name="Vandepol N."/>
            <person name="Liber J."/>
            <person name="Desiro A."/>
            <person name="Na H."/>
            <person name="Kennedy M."/>
            <person name="Barry K."/>
            <person name="Grigoriev I.V."/>
            <person name="Miller A.N."/>
            <person name="O'Donnell K."/>
            <person name="Stajich J.E."/>
            <person name="Bonito G."/>
        </authorList>
    </citation>
    <scope>NUCLEOTIDE SEQUENCE</scope>
    <source>
        <strain evidence="1">BC1065</strain>
    </source>
</reference>
<dbReference type="OrthoDB" id="10251809at2759"/>
<feature type="non-terminal residue" evidence="1">
    <location>
        <position position="1"/>
    </location>
</feature>
<dbReference type="EMBL" id="JAAAJB010000440">
    <property type="protein sequence ID" value="KAG0255809.1"/>
    <property type="molecule type" value="Genomic_DNA"/>
</dbReference>
<proteinExistence type="predicted"/>
<protein>
    <recommendedName>
        <fullName evidence="3">Kelch repeat-containing protein</fullName>
    </recommendedName>
</protein>
<dbReference type="InterPro" id="IPR015915">
    <property type="entry name" value="Kelch-typ_b-propeller"/>
</dbReference>
<evidence type="ECO:0000313" key="1">
    <source>
        <dbReference type="EMBL" id="KAG0255809.1"/>
    </source>
</evidence>
<organism evidence="1 2">
    <name type="scientific">Actinomortierella ambigua</name>
    <dbReference type="NCBI Taxonomy" id="1343610"/>
    <lineage>
        <taxon>Eukaryota</taxon>
        <taxon>Fungi</taxon>
        <taxon>Fungi incertae sedis</taxon>
        <taxon>Mucoromycota</taxon>
        <taxon>Mortierellomycotina</taxon>
        <taxon>Mortierellomycetes</taxon>
        <taxon>Mortierellales</taxon>
        <taxon>Mortierellaceae</taxon>
        <taxon>Actinomortierella</taxon>
    </lineage>
</organism>